<name>A0A0G0IK25_9BACT</name>
<dbReference type="EMBL" id="LBSJ01000002">
    <property type="protein sequence ID" value="KKQ16381.1"/>
    <property type="molecule type" value="Genomic_DNA"/>
</dbReference>
<proteinExistence type="predicted"/>
<evidence type="ECO:0000313" key="2">
    <source>
        <dbReference type="Proteomes" id="UP000034448"/>
    </source>
</evidence>
<evidence type="ECO:0000313" key="1">
    <source>
        <dbReference type="EMBL" id="KKQ16381.1"/>
    </source>
</evidence>
<dbReference type="Proteomes" id="UP000034448">
    <property type="component" value="Unassembled WGS sequence"/>
</dbReference>
<dbReference type="SUPFAM" id="SSF53756">
    <property type="entry name" value="UDP-Glycosyltransferase/glycogen phosphorylase"/>
    <property type="match status" value="1"/>
</dbReference>
<gene>
    <name evidence="1" type="ORF">US28_C0002G0048</name>
</gene>
<feature type="non-terminal residue" evidence="1">
    <location>
        <position position="1"/>
    </location>
</feature>
<sequence length="65" mass="7174">NPKDLAKGILLLSKNPKLVSKIAENGYKLYISRFTPKMIAKKIIDDVSILVSKQKIKGAIKYAAS</sequence>
<accession>A0A0G0IK25</accession>
<comment type="caution">
    <text evidence="1">The sequence shown here is derived from an EMBL/GenBank/DDBJ whole genome shotgun (WGS) entry which is preliminary data.</text>
</comment>
<organism evidence="1 2">
    <name type="scientific">Candidatus Daviesbacteria bacterium GW2011_GWA1_36_8</name>
    <dbReference type="NCBI Taxonomy" id="1618417"/>
    <lineage>
        <taxon>Bacteria</taxon>
        <taxon>Candidatus Daviesiibacteriota</taxon>
    </lineage>
</organism>
<protein>
    <submittedName>
        <fullName evidence="1">Uncharacterized protein</fullName>
    </submittedName>
</protein>
<dbReference type="AlphaFoldDB" id="A0A0G0IK25"/>
<reference evidence="1 2" key="1">
    <citation type="journal article" date="2015" name="Nature">
        <title>rRNA introns, odd ribosomes, and small enigmatic genomes across a large radiation of phyla.</title>
        <authorList>
            <person name="Brown C.T."/>
            <person name="Hug L.A."/>
            <person name="Thomas B.C."/>
            <person name="Sharon I."/>
            <person name="Castelle C.J."/>
            <person name="Singh A."/>
            <person name="Wilkins M.J."/>
            <person name="Williams K.H."/>
            <person name="Banfield J.F."/>
        </authorList>
    </citation>
    <scope>NUCLEOTIDE SEQUENCE [LARGE SCALE GENOMIC DNA]</scope>
</reference>